<evidence type="ECO:0000256" key="1">
    <source>
        <dbReference type="ARBA" id="ARBA00022490"/>
    </source>
</evidence>
<gene>
    <name evidence="4 5" type="primary">aat</name>
    <name evidence="5" type="ORF">PRI8871_03892</name>
</gene>
<protein>
    <recommendedName>
        <fullName evidence="4">Leucyl/phenylalanyl-tRNA--protein transferase</fullName>
        <ecNumber evidence="4">2.3.2.6</ecNumber>
    </recommendedName>
    <alternativeName>
        <fullName evidence="4">L/F-transferase</fullName>
    </alternativeName>
    <alternativeName>
        <fullName evidence="4">Leucyltransferase</fullName>
    </alternativeName>
    <alternativeName>
        <fullName evidence="4">Phenyalanyltransferase</fullName>
    </alternativeName>
</protein>
<accession>A0A2R8B1L3</accession>
<evidence type="ECO:0000256" key="4">
    <source>
        <dbReference type="HAMAP-Rule" id="MF_00688"/>
    </source>
</evidence>
<proteinExistence type="inferred from homology"/>
<dbReference type="Proteomes" id="UP000244904">
    <property type="component" value="Unassembled WGS sequence"/>
</dbReference>
<dbReference type="GO" id="GO:0030163">
    <property type="term" value="P:protein catabolic process"/>
    <property type="evidence" value="ECO:0007669"/>
    <property type="project" value="UniProtKB-UniRule"/>
</dbReference>
<keyword evidence="1 4" id="KW-0963">Cytoplasm</keyword>
<reference evidence="6" key="1">
    <citation type="submission" date="2018-03" db="EMBL/GenBank/DDBJ databases">
        <authorList>
            <person name="Rodrigo-Torres L."/>
            <person name="Arahal R. D."/>
            <person name="Lucena T."/>
        </authorList>
    </citation>
    <scope>NUCLEOTIDE SEQUENCE [LARGE SCALE GENOMIC DNA]</scope>
    <source>
        <strain evidence="6">CECT 8871</strain>
    </source>
</reference>
<evidence type="ECO:0000256" key="3">
    <source>
        <dbReference type="ARBA" id="ARBA00023315"/>
    </source>
</evidence>
<comment type="similarity">
    <text evidence="4">Belongs to the L/F-transferase family.</text>
</comment>
<comment type="catalytic activity">
    <reaction evidence="4">
        <text>N-terminal L-arginyl-[protein] + L-leucyl-tRNA(Leu) = N-terminal L-leucyl-L-arginyl-[protein] + tRNA(Leu) + H(+)</text>
        <dbReference type="Rhea" id="RHEA:50416"/>
        <dbReference type="Rhea" id="RHEA-COMP:9613"/>
        <dbReference type="Rhea" id="RHEA-COMP:9622"/>
        <dbReference type="Rhea" id="RHEA-COMP:12672"/>
        <dbReference type="Rhea" id="RHEA-COMP:12673"/>
        <dbReference type="ChEBI" id="CHEBI:15378"/>
        <dbReference type="ChEBI" id="CHEBI:64719"/>
        <dbReference type="ChEBI" id="CHEBI:78442"/>
        <dbReference type="ChEBI" id="CHEBI:78494"/>
        <dbReference type="ChEBI" id="CHEBI:133044"/>
        <dbReference type="EC" id="2.3.2.6"/>
    </reaction>
</comment>
<name>A0A2R8B1L3_9RHOB</name>
<dbReference type="PANTHER" id="PTHR30098">
    <property type="entry name" value="LEUCYL/PHENYLALANYL-TRNA--PROTEIN TRANSFERASE"/>
    <property type="match status" value="1"/>
</dbReference>
<comment type="catalytic activity">
    <reaction evidence="4">
        <text>L-phenylalanyl-tRNA(Phe) + an N-terminal L-alpha-aminoacyl-[protein] = an N-terminal L-phenylalanyl-L-alpha-aminoacyl-[protein] + tRNA(Phe)</text>
        <dbReference type="Rhea" id="RHEA:43632"/>
        <dbReference type="Rhea" id="RHEA-COMP:9668"/>
        <dbReference type="Rhea" id="RHEA-COMP:9699"/>
        <dbReference type="Rhea" id="RHEA-COMP:10636"/>
        <dbReference type="Rhea" id="RHEA-COMP:10637"/>
        <dbReference type="ChEBI" id="CHEBI:78442"/>
        <dbReference type="ChEBI" id="CHEBI:78531"/>
        <dbReference type="ChEBI" id="CHEBI:78597"/>
        <dbReference type="ChEBI" id="CHEBI:83561"/>
        <dbReference type="EC" id="2.3.2.6"/>
    </reaction>
</comment>
<dbReference type="NCBIfam" id="TIGR00667">
    <property type="entry name" value="aat"/>
    <property type="match status" value="1"/>
</dbReference>
<dbReference type="EMBL" id="OMOJ01000020">
    <property type="protein sequence ID" value="SPF82064.1"/>
    <property type="molecule type" value="Genomic_DNA"/>
</dbReference>
<dbReference type="PANTHER" id="PTHR30098:SF2">
    <property type="entry name" value="LEUCYL_PHENYLALANYL-TRNA--PROTEIN TRANSFERASE"/>
    <property type="match status" value="1"/>
</dbReference>
<dbReference type="OrthoDB" id="9790282at2"/>
<dbReference type="FunFam" id="3.40.630.70:FF:000001">
    <property type="entry name" value="Leucyl/phenylalanyl-tRNA--protein transferase"/>
    <property type="match status" value="1"/>
</dbReference>
<dbReference type="InterPro" id="IPR042221">
    <property type="entry name" value="Leu/Phe-tRNA_Trfase_N"/>
</dbReference>
<organism evidence="5 6">
    <name type="scientific">Pseudoprimorskyibacter insulae</name>
    <dbReference type="NCBI Taxonomy" id="1695997"/>
    <lineage>
        <taxon>Bacteria</taxon>
        <taxon>Pseudomonadati</taxon>
        <taxon>Pseudomonadota</taxon>
        <taxon>Alphaproteobacteria</taxon>
        <taxon>Rhodobacterales</taxon>
        <taxon>Paracoccaceae</taxon>
        <taxon>Pseudoprimorskyibacter</taxon>
    </lineage>
</organism>
<dbReference type="RefSeq" id="WP_108887806.1">
    <property type="nucleotide sequence ID" value="NZ_OMOJ01000020.1"/>
</dbReference>
<dbReference type="AlphaFoldDB" id="A0A2R8B1L3"/>
<dbReference type="Gene3D" id="3.30.70.3550">
    <property type="entry name" value="Leucyl/phenylalanyl-tRNA-protein transferase, N-terminal domain"/>
    <property type="match status" value="1"/>
</dbReference>
<comment type="subcellular location">
    <subcellularLocation>
        <location evidence="4">Cytoplasm</location>
    </subcellularLocation>
</comment>
<keyword evidence="6" id="KW-1185">Reference proteome</keyword>
<sequence>MTELTPEIILAAYRAGVFPMSDHRDDPEVFWVEPRFRGVIPLQGFHISRSLARRLRRDEFTITLNTAFDAVMDGCAARDRTWINAPIRDVFNSLHAMGHSHSLEVWAQDGRLAGGIYGLAIGGAFFGESMFSRQTDASKVALAWMVTHLRGCGFQLFDTQFLTDHLASLGAKEIPRKRYLGRLAIALTVDASISGQPLPDSGQMVVQRNTQTS</sequence>
<comment type="function">
    <text evidence="4">Functions in the N-end rule pathway of protein degradation where it conjugates Leu, Phe and, less efficiently, Met from aminoacyl-tRNAs to the N-termini of proteins containing an N-terminal arginine or lysine.</text>
</comment>
<dbReference type="InterPro" id="IPR042203">
    <property type="entry name" value="Leu/Phe-tRNA_Trfase_C"/>
</dbReference>
<dbReference type="Pfam" id="PF03588">
    <property type="entry name" value="Leu_Phe_trans"/>
    <property type="match status" value="1"/>
</dbReference>
<evidence type="ECO:0000313" key="5">
    <source>
        <dbReference type="EMBL" id="SPF82064.1"/>
    </source>
</evidence>
<dbReference type="InterPro" id="IPR004616">
    <property type="entry name" value="Leu/Phe-tRNA_Trfase"/>
</dbReference>
<dbReference type="EC" id="2.3.2.6" evidence="4"/>
<comment type="catalytic activity">
    <reaction evidence="4">
        <text>N-terminal L-lysyl-[protein] + L-leucyl-tRNA(Leu) = N-terminal L-leucyl-L-lysyl-[protein] + tRNA(Leu) + H(+)</text>
        <dbReference type="Rhea" id="RHEA:12340"/>
        <dbReference type="Rhea" id="RHEA-COMP:9613"/>
        <dbReference type="Rhea" id="RHEA-COMP:9622"/>
        <dbReference type="Rhea" id="RHEA-COMP:12670"/>
        <dbReference type="Rhea" id="RHEA-COMP:12671"/>
        <dbReference type="ChEBI" id="CHEBI:15378"/>
        <dbReference type="ChEBI" id="CHEBI:65249"/>
        <dbReference type="ChEBI" id="CHEBI:78442"/>
        <dbReference type="ChEBI" id="CHEBI:78494"/>
        <dbReference type="ChEBI" id="CHEBI:133043"/>
        <dbReference type="EC" id="2.3.2.6"/>
    </reaction>
</comment>
<dbReference type="GO" id="GO:0005737">
    <property type="term" value="C:cytoplasm"/>
    <property type="evidence" value="ECO:0007669"/>
    <property type="project" value="UniProtKB-SubCell"/>
</dbReference>
<dbReference type="Gene3D" id="3.40.630.70">
    <property type="entry name" value="Leucyl/phenylalanyl-tRNA-protein transferase, C-terminal domain"/>
    <property type="match status" value="1"/>
</dbReference>
<evidence type="ECO:0000256" key="2">
    <source>
        <dbReference type="ARBA" id="ARBA00022679"/>
    </source>
</evidence>
<dbReference type="GO" id="GO:0008914">
    <property type="term" value="F:leucyl-tRNA--protein transferase activity"/>
    <property type="evidence" value="ECO:0007669"/>
    <property type="project" value="UniProtKB-UniRule"/>
</dbReference>
<evidence type="ECO:0000313" key="6">
    <source>
        <dbReference type="Proteomes" id="UP000244904"/>
    </source>
</evidence>
<keyword evidence="3 4" id="KW-0012">Acyltransferase</keyword>
<dbReference type="SUPFAM" id="SSF55729">
    <property type="entry name" value="Acyl-CoA N-acyltransferases (Nat)"/>
    <property type="match status" value="1"/>
</dbReference>
<dbReference type="InterPro" id="IPR016181">
    <property type="entry name" value="Acyl_CoA_acyltransferase"/>
</dbReference>
<dbReference type="HAMAP" id="MF_00688">
    <property type="entry name" value="Leu_Phe_trans"/>
    <property type="match status" value="1"/>
</dbReference>
<keyword evidence="2 4" id="KW-0808">Transferase</keyword>